<evidence type="ECO:0000256" key="2">
    <source>
        <dbReference type="ARBA" id="ARBA00022679"/>
    </source>
</evidence>
<keyword evidence="3" id="KW-0547">Nucleotide-binding</keyword>
<evidence type="ECO:0000256" key="6">
    <source>
        <dbReference type="ARBA" id="ARBA00051963"/>
    </source>
</evidence>
<evidence type="ECO:0000313" key="9">
    <source>
        <dbReference type="EMBL" id="KAL0973890.1"/>
    </source>
</evidence>
<feature type="region of interest" description="Disordered" evidence="8">
    <location>
        <begin position="209"/>
        <end position="348"/>
    </location>
</feature>
<reference evidence="9 10" key="1">
    <citation type="submission" date="2024-06" db="EMBL/GenBank/DDBJ databases">
        <authorList>
            <person name="Pan Q."/>
            <person name="Wen M."/>
            <person name="Jouanno E."/>
            <person name="Zahm M."/>
            <person name="Klopp C."/>
            <person name="Cabau C."/>
            <person name="Louis A."/>
            <person name="Berthelot C."/>
            <person name="Parey E."/>
            <person name="Roest Crollius H."/>
            <person name="Montfort J."/>
            <person name="Robinson-Rechavi M."/>
            <person name="Bouchez O."/>
            <person name="Lampietro C."/>
            <person name="Lopez Roques C."/>
            <person name="Donnadieu C."/>
            <person name="Postlethwait J."/>
            <person name="Bobe J."/>
            <person name="Verreycken H."/>
            <person name="Guiguen Y."/>
        </authorList>
    </citation>
    <scope>NUCLEOTIDE SEQUENCE [LARGE SCALE GENOMIC DNA]</scope>
    <source>
        <strain evidence="9">Up_M1</strain>
        <tissue evidence="9">Testis</tissue>
    </source>
</reference>
<feature type="compositionally biased region" description="Basic and acidic residues" evidence="8">
    <location>
        <begin position="251"/>
        <end position="269"/>
    </location>
</feature>
<dbReference type="SUPFAM" id="SSF56104">
    <property type="entry name" value="SAICAR synthase-like"/>
    <property type="match status" value="1"/>
</dbReference>
<name>A0ABD0WQA5_UMBPY</name>
<gene>
    <name evidence="9" type="ORF">UPYG_G00212470</name>
</gene>
<evidence type="ECO:0000256" key="3">
    <source>
        <dbReference type="ARBA" id="ARBA00022741"/>
    </source>
</evidence>
<feature type="compositionally biased region" description="Basic and acidic residues" evidence="8">
    <location>
        <begin position="137"/>
        <end position="147"/>
    </location>
</feature>
<feature type="compositionally biased region" description="Low complexity" evidence="8">
    <location>
        <begin position="290"/>
        <end position="304"/>
    </location>
</feature>
<feature type="compositionally biased region" description="Acidic residues" evidence="8">
    <location>
        <begin position="336"/>
        <end position="346"/>
    </location>
</feature>
<dbReference type="InterPro" id="IPR038286">
    <property type="entry name" value="IPK_sf"/>
</dbReference>
<keyword evidence="10" id="KW-1185">Reference proteome</keyword>
<dbReference type="EMBL" id="JAGEUA010000006">
    <property type="protein sequence ID" value="KAL0973890.1"/>
    <property type="molecule type" value="Genomic_DNA"/>
</dbReference>
<feature type="compositionally biased region" description="Acidic residues" evidence="8">
    <location>
        <begin position="229"/>
        <end position="239"/>
    </location>
</feature>
<evidence type="ECO:0000256" key="8">
    <source>
        <dbReference type="SAM" id="MobiDB-lite"/>
    </source>
</evidence>
<feature type="compositionally biased region" description="Polar residues" evidence="8">
    <location>
        <begin position="109"/>
        <end position="118"/>
    </location>
</feature>
<organism evidence="9 10">
    <name type="scientific">Umbra pygmaea</name>
    <name type="common">Eastern mudminnow</name>
    <dbReference type="NCBI Taxonomy" id="75934"/>
    <lineage>
        <taxon>Eukaryota</taxon>
        <taxon>Metazoa</taxon>
        <taxon>Chordata</taxon>
        <taxon>Craniata</taxon>
        <taxon>Vertebrata</taxon>
        <taxon>Euteleostomi</taxon>
        <taxon>Actinopterygii</taxon>
        <taxon>Neopterygii</taxon>
        <taxon>Teleostei</taxon>
        <taxon>Protacanthopterygii</taxon>
        <taxon>Esociformes</taxon>
        <taxon>Umbridae</taxon>
        <taxon>Umbra</taxon>
    </lineage>
</organism>
<evidence type="ECO:0000256" key="7">
    <source>
        <dbReference type="RuleBase" id="RU363090"/>
    </source>
</evidence>
<proteinExistence type="inferred from homology"/>
<keyword evidence="5" id="KW-0067">ATP-binding</keyword>
<dbReference type="InterPro" id="IPR005522">
    <property type="entry name" value="IPK"/>
</dbReference>
<accession>A0ABD0WQA5</accession>
<evidence type="ECO:0000313" key="10">
    <source>
        <dbReference type="Proteomes" id="UP001557470"/>
    </source>
</evidence>
<evidence type="ECO:0000256" key="4">
    <source>
        <dbReference type="ARBA" id="ARBA00022777"/>
    </source>
</evidence>
<feature type="compositionally biased region" description="Low complexity" evidence="8">
    <location>
        <begin position="321"/>
        <end position="334"/>
    </location>
</feature>
<dbReference type="PANTHER" id="PTHR12400">
    <property type="entry name" value="INOSITOL POLYPHOSPHATE KINASE"/>
    <property type="match status" value="1"/>
</dbReference>
<keyword evidence="4 7" id="KW-0418">Kinase</keyword>
<evidence type="ECO:0000256" key="5">
    <source>
        <dbReference type="ARBA" id="ARBA00022840"/>
    </source>
</evidence>
<dbReference type="Pfam" id="PF03770">
    <property type="entry name" value="IPK"/>
    <property type="match status" value="1"/>
</dbReference>
<dbReference type="PANTHER" id="PTHR12400:SF77">
    <property type="entry name" value="KINASE"/>
    <property type="match status" value="1"/>
</dbReference>
<dbReference type="FunFam" id="3.30.470.160:FF:000001">
    <property type="entry name" value="Kinase"/>
    <property type="match status" value="1"/>
</dbReference>
<keyword evidence="2 7" id="KW-0808">Transferase</keyword>
<protein>
    <recommendedName>
        <fullName evidence="7">Kinase</fullName>
        <ecNumber evidence="7">2.7.-.-</ecNumber>
    </recommendedName>
</protein>
<dbReference type="Proteomes" id="UP001557470">
    <property type="component" value="Unassembled WGS sequence"/>
</dbReference>
<feature type="region of interest" description="Disordered" evidence="8">
    <location>
        <begin position="109"/>
        <end position="189"/>
    </location>
</feature>
<comment type="caution">
    <text evidence="9">The sequence shown here is derived from an EMBL/GenBank/DDBJ whole genome shotgun (WGS) entry which is preliminary data.</text>
</comment>
<dbReference type="GO" id="GO:0008440">
    <property type="term" value="F:inositol-1,4,5-trisphosphate 3-kinase activity"/>
    <property type="evidence" value="ECO:0007669"/>
    <property type="project" value="UniProtKB-EC"/>
</dbReference>
<sequence>MQRVTITDHMFWKLCCVTECKYCRTGDNARRLDPVSFNSRKTISVEYQLEMMENTSDVSLDEAKDVVDDKETKETELENTEDGRNGFVGLFDQNLSLSDRTPGVCSFMNTKPTLYPSSTRHESLTNRGPGERCNPVDQKEPGSEHDVTQGLHTNPCEGGDNGDTESGGEENKQVMASESERGEAPRVIGSMKERWRMGENVLAAKNEGKVKMERKHRRRLPGQLRRMEEEEGEQDEEVLNEWCEKSGVAEPAKDQEMELGRIGDGGVDREDTDGTVLEGNHVGDRKKGGMESSSSLSSEGSCESPWPSSPQPVLSRMLLHSSASSTPSSFNGSSADSDEVFSEEEGTASRRKTLQRCHSWRTFLTVMQWSLRRQSSWVQLAGHQGNFQLSEGGEVLKRFSEVEAVCLQALMDDPLRPFVPQYYGSVARGGHSYIRLEDLLSGLKSPVIMDCKMGIRTYLEEELTKAQSTPTLRTDMYMKMVKVDPTAPTVEEHEQQGVTKWRYMQWRDTNCSTSTLGFRIEGIMLENGSVQRDFRKTLSDVQVTEALLFFTKSQINILKAYHYRLKCLAEALQISPFFKAHEVIGSSLLFVHDRTSKASIWMIDFGKTTPVPKCMQLRHNVPWALGNREDGYLLGLAALTSFVGQAIDQATCRQENNNEIETTDTNSWKK</sequence>
<dbReference type="Gene3D" id="3.30.470.160">
    <property type="entry name" value="Inositol polyphosphate kinase"/>
    <property type="match status" value="1"/>
</dbReference>
<dbReference type="EC" id="2.7.-.-" evidence="7"/>
<comment type="catalytic activity">
    <reaction evidence="6">
        <text>1D-myo-inositol 1,4,5-trisphosphate + ATP = 1D-myo-inositol 1,3,4,5-tetrakisphosphate + ADP + H(+)</text>
        <dbReference type="Rhea" id="RHEA:11020"/>
        <dbReference type="ChEBI" id="CHEBI:15378"/>
        <dbReference type="ChEBI" id="CHEBI:30616"/>
        <dbReference type="ChEBI" id="CHEBI:57895"/>
        <dbReference type="ChEBI" id="CHEBI:203600"/>
        <dbReference type="ChEBI" id="CHEBI:456216"/>
        <dbReference type="EC" id="2.7.1.127"/>
    </reaction>
    <physiologicalReaction direction="left-to-right" evidence="6">
        <dbReference type="Rhea" id="RHEA:11021"/>
    </physiologicalReaction>
</comment>
<evidence type="ECO:0000256" key="1">
    <source>
        <dbReference type="ARBA" id="ARBA00007374"/>
    </source>
</evidence>
<comment type="similarity">
    <text evidence="1 7">Belongs to the inositol phosphokinase (IPK) family.</text>
</comment>
<dbReference type="AlphaFoldDB" id="A0ABD0WQA5"/>
<dbReference type="GO" id="GO:0005524">
    <property type="term" value="F:ATP binding"/>
    <property type="evidence" value="ECO:0007669"/>
    <property type="project" value="UniProtKB-KW"/>
</dbReference>